<comment type="caution">
    <text evidence="3">The sequence shown here is derived from an EMBL/GenBank/DDBJ whole genome shotgun (WGS) entry which is preliminary data.</text>
</comment>
<evidence type="ECO:0000313" key="3">
    <source>
        <dbReference type="EMBL" id="MFC4857187.1"/>
    </source>
</evidence>
<evidence type="ECO:0000256" key="2">
    <source>
        <dbReference type="SAM" id="Phobius"/>
    </source>
</evidence>
<keyword evidence="2" id="KW-0812">Transmembrane</keyword>
<evidence type="ECO:0000313" key="4">
    <source>
        <dbReference type="Proteomes" id="UP001595859"/>
    </source>
</evidence>
<feature type="region of interest" description="Disordered" evidence="1">
    <location>
        <begin position="148"/>
        <end position="171"/>
    </location>
</feature>
<reference evidence="4" key="1">
    <citation type="journal article" date="2019" name="Int. J. Syst. Evol. Microbiol.">
        <title>The Global Catalogue of Microorganisms (GCM) 10K type strain sequencing project: providing services to taxonomists for standard genome sequencing and annotation.</title>
        <authorList>
            <consortium name="The Broad Institute Genomics Platform"/>
            <consortium name="The Broad Institute Genome Sequencing Center for Infectious Disease"/>
            <person name="Wu L."/>
            <person name="Ma J."/>
        </authorList>
    </citation>
    <scope>NUCLEOTIDE SEQUENCE [LARGE SCALE GENOMIC DNA]</scope>
    <source>
        <strain evidence="4">ZS-22-S1</strain>
    </source>
</reference>
<keyword evidence="4" id="KW-1185">Reference proteome</keyword>
<organism evidence="3 4">
    <name type="scientific">Actinophytocola glycyrrhizae</name>
    <dbReference type="NCBI Taxonomy" id="2044873"/>
    <lineage>
        <taxon>Bacteria</taxon>
        <taxon>Bacillati</taxon>
        <taxon>Actinomycetota</taxon>
        <taxon>Actinomycetes</taxon>
        <taxon>Pseudonocardiales</taxon>
        <taxon>Pseudonocardiaceae</taxon>
    </lineage>
</organism>
<keyword evidence="2" id="KW-0472">Membrane</keyword>
<dbReference type="Proteomes" id="UP001595859">
    <property type="component" value="Unassembled WGS sequence"/>
</dbReference>
<evidence type="ECO:0000256" key="1">
    <source>
        <dbReference type="SAM" id="MobiDB-lite"/>
    </source>
</evidence>
<name>A0ABV9S7M0_9PSEU</name>
<accession>A0ABV9S7M0</accession>
<sequence length="313" mass="34477">MSADEEFGRVIGDRLRDEVAGIHADRDLARALRRRRSRRAWTIRASIGAPLVAAAAAAAVLVAGSGTGATTVPTTGAQAAPPVTTTTQPRVENVAHVQSMTIQALRSADEYVIHEKNMLETGYLEYWTDRATDRYRMDAYSTILQSSEEALPGPGGVVTAPPRPEDMPTGPMRRTHSIAGDGPLGDRHHIYVDYDRKTWSTDHDTSEPPTLEVPDVLDADALKQAIDEGRMELVGAERIGDRDTHHLRLFATRRGYQIDLWVDSTSYLPVRQTWTVIDGAAEPVMTSDYDWLPRNGENLAKVELTPPPGFVEE</sequence>
<keyword evidence="2" id="KW-1133">Transmembrane helix</keyword>
<dbReference type="RefSeq" id="WP_378059171.1">
    <property type="nucleotide sequence ID" value="NZ_JBHSIS010000017.1"/>
</dbReference>
<protein>
    <submittedName>
        <fullName evidence="3">Uncharacterized protein</fullName>
    </submittedName>
</protein>
<feature type="transmembrane region" description="Helical" evidence="2">
    <location>
        <begin position="41"/>
        <end position="64"/>
    </location>
</feature>
<dbReference type="Gene3D" id="2.50.20.10">
    <property type="entry name" value="Lipoprotein localisation LolA/LolB/LppX"/>
    <property type="match status" value="1"/>
</dbReference>
<proteinExistence type="predicted"/>
<dbReference type="EMBL" id="JBHSIS010000017">
    <property type="protein sequence ID" value="MFC4857187.1"/>
    <property type="molecule type" value="Genomic_DNA"/>
</dbReference>
<gene>
    <name evidence="3" type="ORF">ACFPCV_27140</name>
</gene>